<dbReference type="EMBL" id="FQWH01000003">
    <property type="protein sequence ID" value="SHG57340.1"/>
    <property type="molecule type" value="Genomic_DNA"/>
</dbReference>
<evidence type="ECO:0000259" key="1">
    <source>
        <dbReference type="Pfam" id="PF14289"/>
    </source>
</evidence>
<sequence>MKKSIIAFVTLALLASCDKKESADNLHITGNIKGLKTGTLYIQRIVDTSLVAIDSIKIDGNSAFERDIKLESPEMLYLFLDRGVTNSLDNNILFFAEPGNMNIETNLDNFIASAKITGSKNQELYEEYQKINTRFRDENLSMVEAKFKALKRQDQKTLDSLDAKQQSNIKRKYLYATNFAINNKDHEVAPYIALAEIYDINLKFLDTIQKSMTPKVAQSLYGKKLTKYVADIKKEEQKAPAAAQTETTAAEAQK</sequence>
<name>A0A1M5KXE3_FLAJO</name>
<dbReference type="InterPro" id="IPR025380">
    <property type="entry name" value="DUF4369"/>
</dbReference>
<evidence type="ECO:0000313" key="3">
    <source>
        <dbReference type="Proteomes" id="UP000184112"/>
    </source>
</evidence>
<evidence type="ECO:0000313" key="2">
    <source>
        <dbReference type="EMBL" id="SHG57340.1"/>
    </source>
</evidence>
<protein>
    <recommendedName>
        <fullName evidence="1">DUF4369 domain-containing protein</fullName>
    </recommendedName>
</protein>
<dbReference type="Pfam" id="PF14289">
    <property type="entry name" value="DUF4369"/>
    <property type="match status" value="1"/>
</dbReference>
<gene>
    <name evidence="2" type="ORF">SAMN05444388_103247</name>
</gene>
<reference evidence="2 3" key="1">
    <citation type="submission" date="2016-11" db="EMBL/GenBank/DDBJ databases">
        <authorList>
            <person name="Jaros S."/>
            <person name="Januszkiewicz K."/>
            <person name="Wedrychowicz H."/>
        </authorList>
    </citation>
    <scope>NUCLEOTIDE SEQUENCE [LARGE SCALE GENOMIC DNA]</scope>
    <source>
        <strain evidence="2 3">DSM 6792</strain>
    </source>
</reference>
<proteinExistence type="predicted"/>
<feature type="domain" description="DUF4369" evidence="1">
    <location>
        <begin position="27"/>
        <end position="125"/>
    </location>
</feature>
<dbReference type="AlphaFoldDB" id="A0A1M5KXE3"/>
<dbReference type="RefSeq" id="WP_073408976.1">
    <property type="nucleotide sequence ID" value="NZ_FQWH01000003.1"/>
</dbReference>
<dbReference type="PROSITE" id="PS51257">
    <property type="entry name" value="PROKAR_LIPOPROTEIN"/>
    <property type="match status" value="1"/>
</dbReference>
<organism evidence="2 3">
    <name type="scientific">Flavobacterium johnsoniae</name>
    <name type="common">Cytophaga johnsonae</name>
    <dbReference type="NCBI Taxonomy" id="986"/>
    <lineage>
        <taxon>Bacteria</taxon>
        <taxon>Pseudomonadati</taxon>
        <taxon>Bacteroidota</taxon>
        <taxon>Flavobacteriia</taxon>
        <taxon>Flavobacteriales</taxon>
        <taxon>Flavobacteriaceae</taxon>
        <taxon>Flavobacterium</taxon>
    </lineage>
</organism>
<accession>A0A1M5KXE3</accession>
<dbReference type="Proteomes" id="UP000184112">
    <property type="component" value="Unassembled WGS sequence"/>
</dbReference>